<feature type="transmembrane region" description="Helical" evidence="13">
    <location>
        <begin position="289"/>
        <end position="307"/>
    </location>
</feature>
<evidence type="ECO:0000256" key="6">
    <source>
        <dbReference type="ARBA" id="ARBA00022596"/>
    </source>
</evidence>
<proteinExistence type="inferred from homology"/>
<keyword evidence="15" id="KW-1185">Reference proteome</keyword>
<accession>A0ABS2WT94</accession>
<evidence type="ECO:0000256" key="13">
    <source>
        <dbReference type="RuleBase" id="RU362101"/>
    </source>
</evidence>
<keyword evidence="7 13" id="KW-0812">Transmembrane</keyword>
<evidence type="ECO:0000256" key="4">
    <source>
        <dbReference type="ARBA" id="ARBA00022448"/>
    </source>
</evidence>
<dbReference type="Pfam" id="PF06226">
    <property type="entry name" value="DUF1007"/>
    <property type="match status" value="1"/>
</dbReference>
<dbReference type="PANTHER" id="PTHR40659">
    <property type="entry name" value="NICKEL/COBALT EFFLUX SYSTEM RCNA"/>
    <property type="match status" value="1"/>
</dbReference>
<feature type="transmembrane region" description="Helical" evidence="13">
    <location>
        <begin position="328"/>
        <end position="351"/>
    </location>
</feature>
<feature type="transmembrane region" description="Helical" evidence="13">
    <location>
        <begin position="357"/>
        <end position="378"/>
    </location>
</feature>
<dbReference type="PANTHER" id="PTHR40659:SF1">
    <property type="entry name" value="NICKEL_COBALT EFFLUX SYSTEM RCNA"/>
    <property type="match status" value="1"/>
</dbReference>
<reference evidence="14" key="2">
    <citation type="submission" date="2021-02" db="EMBL/GenBank/DDBJ databases">
        <authorList>
            <person name="Merkel A.Y."/>
        </authorList>
    </citation>
    <scope>NUCLEOTIDE SEQUENCE</scope>
    <source>
        <strain evidence="14">T05b</strain>
    </source>
</reference>
<sequence length="414" mass="45608">MAFSVSDNTINEISITWEFSEEFTQQTLQNYDANGNETFDPPELETVKGVLLDYLVGKNYVTELSHYTGTEHNTRIPLHVKHDNLTIQAKKLFYAYSVPASVPLHPGLVIKGEFHDAGGFFDFRIAPQSPYKITPSLWVSVNINNFVGYYKFDTSPTHYAYAPSPEKVTPERSSYLTFLETKLLAYTDQLKALLKDATQSPSLSTLFPLVLVAFLYGFFHAAGPGHGKTLVGSYYVAQGGRWREALWLSLRIGVVHVLGAFLLVLVSFYGIQTFVSKLLSDVTLYTTRLSATFIILIAFWMLATRLVKRDHEHACGCQACRPKSGWGIVLAAGMVPCPGTVVIFILTFTLGSYTAGILGALSMALGMSTVIFTAALLGQSINTSSRWKGLSVILEWAAIVLLLGLGILMLLASF</sequence>
<reference evidence="14" key="1">
    <citation type="submission" date="2021-02" db="EMBL/GenBank/DDBJ databases">
        <title>Sulfurospirillum tamanensis sp. nov.</title>
        <authorList>
            <person name="Frolova A."/>
            <person name="Merkel A."/>
            <person name="Slobodkin A."/>
        </authorList>
    </citation>
    <scope>NUCLEOTIDE SEQUENCE</scope>
    <source>
        <strain evidence="14">T05b</strain>
    </source>
</reference>
<evidence type="ECO:0000256" key="5">
    <source>
        <dbReference type="ARBA" id="ARBA00022475"/>
    </source>
</evidence>
<evidence type="ECO:0000256" key="1">
    <source>
        <dbReference type="ARBA" id="ARBA00002510"/>
    </source>
</evidence>
<evidence type="ECO:0000256" key="12">
    <source>
        <dbReference type="ARBA" id="ARBA00023285"/>
    </source>
</evidence>
<evidence type="ECO:0000256" key="11">
    <source>
        <dbReference type="ARBA" id="ARBA00023136"/>
    </source>
</evidence>
<gene>
    <name evidence="14" type="ORF">JWV37_08790</name>
</gene>
<evidence type="ECO:0000256" key="3">
    <source>
        <dbReference type="ARBA" id="ARBA00022426"/>
    </source>
</evidence>
<keyword evidence="8 13" id="KW-1133">Transmembrane helix</keyword>
<feature type="transmembrane region" description="Helical" evidence="13">
    <location>
        <begin position="390"/>
        <end position="412"/>
    </location>
</feature>
<keyword evidence="10" id="KW-0921">Nickel transport</keyword>
<keyword evidence="3" id="KW-0171">Cobalt transport</keyword>
<evidence type="ECO:0000256" key="8">
    <source>
        <dbReference type="ARBA" id="ARBA00022989"/>
    </source>
</evidence>
<evidence type="ECO:0000256" key="2">
    <source>
        <dbReference type="ARBA" id="ARBA00004651"/>
    </source>
</evidence>
<evidence type="ECO:0000313" key="15">
    <source>
        <dbReference type="Proteomes" id="UP000703590"/>
    </source>
</evidence>
<comment type="subcellular location">
    <subcellularLocation>
        <location evidence="2 13">Cell membrane</location>
        <topology evidence="2 13">Multi-pass membrane protein</topology>
    </subcellularLocation>
</comment>
<keyword evidence="9" id="KW-0406">Ion transport</keyword>
<dbReference type="EMBL" id="JAFHKK010000019">
    <property type="protein sequence ID" value="MBN2964877.1"/>
    <property type="molecule type" value="Genomic_DNA"/>
</dbReference>
<protein>
    <recommendedName>
        <fullName evidence="13">Nickel/cobalt efflux system</fullName>
    </recommendedName>
</protein>
<evidence type="ECO:0000256" key="7">
    <source>
        <dbReference type="ARBA" id="ARBA00022692"/>
    </source>
</evidence>
<comment type="caution">
    <text evidence="14">The sequence shown here is derived from an EMBL/GenBank/DDBJ whole genome shotgun (WGS) entry which is preliminary data.</text>
</comment>
<organism evidence="14 15">
    <name type="scientific">Sulfurospirillum tamanense</name>
    <dbReference type="NCBI Taxonomy" id="2813362"/>
    <lineage>
        <taxon>Bacteria</taxon>
        <taxon>Pseudomonadati</taxon>
        <taxon>Campylobacterota</taxon>
        <taxon>Epsilonproteobacteria</taxon>
        <taxon>Campylobacterales</taxon>
        <taxon>Sulfurospirillaceae</taxon>
        <taxon>Sulfurospirillum</taxon>
    </lineage>
</organism>
<dbReference type="Pfam" id="PF03824">
    <property type="entry name" value="NicO"/>
    <property type="match status" value="1"/>
</dbReference>
<comment type="similarity">
    <text evidence="13">Belongs to the NiCoT transporter (TC 2.A.52) family.</text>
</comment>
<keyword evidence="4 13" id="KW-0813">Transport</keyword>
<comment type="function">
    <text evidence="1">Efflux system for nickel and cobalt.</text>
</comment>
<feature type="transmembrane region" description="Helical" evidence="13">
    <location>
        <begin position="206"/>
        <end position="224"/>
    </location>
</feature>
<dbReference type="Proteomes" id="UP000703590">
    <property type="component" value="Unassembled WGS sequence"/>
</dbReference>
<keyword evidence="11 13" id="KW-0472">Membrane</keyword>
<dbReference type="RefSeq" id="WP_205459427.1">
    <property type="nucleotide sequence ID" value="NZ_JAFHKK010000019.1"/>
</dbReference>
<keyword evidence="5" id="KW-1003">Cell membrane</keyword>
<dbReference type="InterPro" id="IPR010412">
    <property type="entry name" value="DUF1007"/>
</dbReference>
<keyword evidence="6" id="KW-0533">Nickel</keyword>
<evidence type="ECO:0000256" key="10">
    <source>
        <dbReference type="ARBA" id="ARBA00023112"/>
    </source>
</evidence>
<dbReference type="InterPro" id="IPR051224">
    <property type="entry name" value="NiCoT_RcnA"/>
</dbReference>
<name>A0ABS2WT94_9BACT</name>
<keyword evidence="12" id="KW-0170">Cobalt</keyword>
<evidence type="ECO:0000256" key="9">
    <source>
        <dbReference type="ARBA" id="ARBA00023065"/>
    </source>
</evidence>
<feature type="transmembrane region" description="Helical" evidence="13">
    <location>
        <begin position="245"/>
        <end position="269"/>
    </location>
</feature>
<evidence type="ECO:0000313" key="14">
    <source>
        <dbReference type="EMBL" id="MBN2964877.1"/>
    </source>
</evidence>
<dbReference type="InterPro" id="IPR011541">
    <property type="entry name" value="Ni/Co_transpt_high_affinity"/>
</dbReference>